<dbReference type="AlphaFoldDB" id="A7VXD4"/>
<dbReference type="GO" id="GO:0008047">
    <property type="term" value="F:enzyme activator activity"/>
    <property type="evidence" value="ECO:0007669"/>
    <property type="project" value="TreeGrafter"/>
</dbReference>
<dbReference type="InterPro" id="IPR003593">
    <property type="entry name" value="AAA+_ATPase"/>
</dbReference>
<dbReference type="InterPro" id="IPR003959">
    <property type="entry name" value="ATPase_AAA_core"/>
</dbReference>
<keyword evidence="2" id="KW-0547">Nucleotide-binding</keyword>
<accession>A7VXD4</accession>
<evidence type="ECO:0000259" key="4">
    <source>
        <dbReference type="SMART" id="SM00382"/>
    </source>
</evidence>
<dbReference type="FunFam" id="1.20.272.10:FF:000001">
    <property type="entry name" value="Putative AAA family ATPase"/>
    <property type="match status" value="1"/>
</dbReference>
<dbReference type="GO" id="GO:0005524">
    <property type="term" value="F:ATP binding"/>
    <property type="evidence" value="ECO:0007669"/>
    <property type="project" value="UniProtKB-KW"/>
</dbReference>
<dbReference type="CDD" id="cd00009">
    <property type="entry name" value="AAA"/>
    <property type="match status" value="1"/>
</dbReference>
<dbReference type="InterPro" id="IPR027417">
    <property type="entry name" value="P-loop_NTPase"/>
</dbReference>
<dbReference type="Pfam" id="PF16193">
    <property type="entry name" value="AAA_assoc_2"/>
    <property type="match status" value="1"/>
</dbReference>
<organism evidence="5 6">
    <name type="scientific">[Clostridium] leptum DSM 753</name>
    <dbReference type="NCBI Taxonomy" id="428125"/>
    <lineage>
        <taxon>Bacteria</taxon>
        <taxon>Bacillati</taxon>
        <taxon>Bacillota</taxon>
        <taxon>Clostridia</taxon>
        <taxon>Eubacteriales</taxon>
        <taxon>Oscillospiraceae</taxon>
        <taxon>Oscillospiraceae incertae sedis</taxon>
    </lineage>
</organism>
<evidence type="ECO:0000256" key="1">
    <source>
        <dbReference type="ARBA" id="ARBA00008959"/>
    </source>
</evidence>
<sequence length="491" mass="55213">MGPKAYVLAGEAGRKMENHSHQILEKPIERRRVCRAAISYDLREHMELWSSRKSDTRKQKPAKRSMIMASPLADRLRPKTIDDMVGQRHLLGPGKALRRIIESGEIPNLIFYGPSGVGKTTLASIIARQTNRALRKLNGTTAGTADLREIFTEAENTFTAPNGILLYLDEIQYFNKKQQQTLLEFIENGKITLIASTTENPYFYVYNAILSRSTVFEFKTVEKAEVAKAVERAFSLLEEERGEGFQIEDGVVGHIALACGGDVRKAMNSVELCVLSSPAADGVRKITLETAKELTQKSALRYDKDGDEHYDLLSAFQKSMRGSDPDAAVHYLARLLEAGDLPSVCRRLMVTACEDVGLAYPQIIPIVKACVDAAFQVGLPEARLCLADGVILVSIAPKSNSAHNAINEAMEDVRRGKYGPIPRQLQNKHFDGEDNPVKGQFYQYAHDFENHWVDQQYLPDVLKNVEYYHFGENKNEQAYRQYWEKVKGRKL</sequence>
<dbReference type="GO" id="GO:0000731">
    <property type="term" value="P:DNA synthesis involved in DNA repair"/>
    <property type="evidence" value="ECO:0007669"/>
    <property type="project" value="TreeGrafter"/>
</dbReference>
<dbReference type="InterPro" id="IPR008921">
    <property type="entry name" value="DNA_pol3_clamp-load_cplx_C"/>
</dbReference>
<dbReference type="SUPFAM" id="SSF48019">
    <property type="entry name" value="post-AAA+ oligomerization domain-like"/>
    <property type="match status" value="1"/>
</dbReference>
<protein>
    <submittedName>
        <fullName evidence="5">ATPase, AAA family</fullName>
    </submittedName>
</protein>
<dbReference type="InterPro" id="IPR032423">
    <property type="entry name" value="AAA_assoc_2"/>
</dbReference>
<dbReference type="Pfam" id="PF00004">
    <property type="entry name" value="AAA"/>
    <property type="match status" value="1"/>
</dbReference>
<dbReference type="Proteomes" id="UP000003490">
    <property type="component" value="Unassembled WGS sequence"/>
</dbReference>
<keyword evidence="3" id="KW-0067">ATP-binding</keyword>
<name>A7VXD4_9FIRM</name>
<dbReference type="SMART" id="SM00382">
    <property type="entry name" value="AAA"/>
    <property type="match status" value="1"/>
</dbReference>
<dbReference type="GO" id="GO:0003677">
    <property type="term" value="F:DNA binding"/>
    <property type="evidence" value="ECO:0007669"/>
    <property type="project" value="InterPro"/>
</dbReference>
<dbReference type="CDD" id="cd18139">
    <property type="entry name" value="HLD_clamp_RarA"/>
    <property type="match status" value="1"/>
</dbReference>
<dbReference type="InterPro" id="IPR051314">
    <property type="entry name" value="AAA_ATPase_RarA/MGS1/WRNIP1"/>
</dbReference>
<evidence type="ECO:0000256" key="3">
    <source>
        <dbReference type="ARBA" id="ARBA00022840"/>
    </source>
</evidence>
<comment type="caution">
    <text evidence="5">The sequence shown here is derived from an EMBL/GenBank/DDBJ whole genome shotgun (WGS) entry which is preliminary data.</text>
</comment>
<dbReference type="GO" id="GO:0016887">
    <property type="term" value="F:ATP hydrolysis activity"/>
    <property type="evidence" value="ECO:0007669"/>
    <property type="project" value="InterPro"/>
</dbReference>
<feature type="domain" description="AAA+ ATPase" evidence="4">
    <location>
        <begin position="105"/>
        <end position="222"/>
    </location>
</feature>
<comment type="similarity">
    <text evidence="1">Belongs to the AAA ATPase family. RarA/MGS1/WRNIP1 subfamily.</text>
</comment>
<dbReference type="InterPro" id="IPR021886">
    <property type="entry name" value="MgsA_C"/>
</dbReference>
<evidence type="ECO:0000313" key="5">
    <source>
        <dbReference type="EMBL" id="EDO60431.1"/>
    </source>
</evidence>
<dbReference type="GO" id="GO:0017116">
    <property type="term" value="F:single-stranded DNA helicase activity"/>
    <property type="evidence" value="ECO:0007669"/>
    <property type="project" value="TreeGrafter"/>
</dbReference>
<evidence type="ECO:0000313" key="6">
    <source>
        <dbReference type="Proteomes" id="UP000003490"/>
    </source>
</evidence>
<dbReference type="PANTHER" id="PTHR13779">
    <property type="entry name" value="WERNER HELICASE-INTERACTING PROTEIN 1 FAMILY MEMBER"/>
    <property type="match status" value="1"/>
</dbReference>
<proteinExistence type="inferred from homology"/>
<dbReference type="Gene3D" id="1.10.3710.10">
    <property type="entry name" value="DNA polymerase III clamp loader subunits, C-terminal domain"/>
    <property type="match status" value="1"/>
</dbReference>
<dbReference type="EMBL" id="ABCB02000020">
    <property type="protein sequence ID" value="EDO60431.1"/>
    <property type="molecule type" value="Genomic_DNA"/>
</dbReference>
<evidence type="ECO:0000256" key="2">
    <source>
        <dbReference type="ARBA" id="ARBA00022741"/>
    </source>
</evidence>
<dbReference type="Pfam" id="PF12002">
    <property type="entry name" value="MgsA_C"/>
    <property type="match status" value="1"/>
</dbReference>
<dbReference type="SUPFAM" id="SSF52540">
    <property type="entry name" value="P-loop containing nucleoside triphosphate hydrolases"/>
    <property type="match status" value="1"/>
</dbReference>
<reference evidence="5 6" key="2">
    <citation type="submission" date="2007-08" db="EMBL/GenBank/DDBJ databases">
        <authorList>
            <person name="Fulton L."/>
            <person name="Clifton S."/>
            <person name="Fulton B."/>
            <person name="Xu J."/>
            <person name="Minx P."/>
            <person name="Pepin K.H."/>
            <person name="Johnson M."/>
            <person name="Thiruvilangam P."/>
            <person name="Bhonagiri V."/>
            <person name="Nash W.E."/>
            <person name="Wang C."/>
            <person name="Mardis E.R."/>
            <person name="Wilson R.K."/>
        </authorList>
    </citation>
    <scope>NUCLEOTIDE SEQUENCE [LARGE SCALE GENOMIC DNA]</scope>
    <source>
        <strain evidence="5 6">DSM 753</strain>
    </source>
</reference>
<dbReference type="Gene3D" id="1.20.272.10">
    <property type="match status" value="1"/>
</dbReference>
<dbReference type="Gene3D" id="1.10.8.60">
    <property type="match status" value="1"/>
</dbReference>
<dbReference type="Gene3D" id="3.40.50.300">
    <property type="entry name" value="P-loop containing nucleotide triphosphate hydrolases"/>
    <property type="match status" value="1"/>
</dbReference>
<dbReference type="HOGENOM" id="CLU_017985_1_2_9"/>
<dbReference type="GO" id="GO:0006261">
    <property type="term" value="P:DNA-templated DNA replication"/>
    <property type="evidence" value="ECO:0007669"/>
    <property type="project" value="TreeGrafter"/>
</dbReference>
<dbReference type="PANTHER" id="PTHR13779:SF7">
    <property type="entry name" value="ATPASE WRNIP1"/>
    <property type="match status" value="1"/>
</dbReference>
<dbReference type="eggNOG" id="COG2256">
    <property type="taxonomic scope" value="Bacteria"/>
</dbReference>
<reference evidence="5 6" key="1">
    <citation type="submission" date="2007-08" db="EMBL/GenBank/DDBJ databases">
        <title>Draft genome sequence of Clostridium leptum (DSM 753).</title>
        <authorList>
            <person name="Sudarsanam P."/>
            <person name="Ley R."/>
            <person name="Guruge J."/>
            <person name="Turnbaugh P.J."/>
            <person name="Mahowald M."/>
            <person name="Liep D."/>
            <person name="Gordon J."/>
        </authorList>
    </citation>
    <scope>NUCLEOTIDE SEQUENCE [LARGE SCALE GENOMIC DNA]</scope>
    <source>
        <strain evidence="5 6">DSM 753</strain>
    </source>
</reference>
<gene>
    <name evidence="5" type="ORF">CLOLEP_03258</name>
</gene>